<evidence type="ECO:0000313" key="3">
    <source>
        <dbReference type="Proteomes" id="UP000030416"/>
    </source>
</evidence>
<dbReference type="Proteomes" id="UP000030416">
    <property type="component" value="Unassembled WGS sequence"/>
</dbReference>
<name>A0A0A3I199_9BACL</name>
<dbReference type="AlphaFoldDB" id="A0A0A3I199"/>
<accession>A0A0A3I199</accession>
<dbReference type="OrthoDB" id="9799278at2"/>
<comment type="caution">
    <text evidence="2">The sequence shown here is derived from an EMBL/GenBank/DDBJ whole genome shotgun (WGS) entry which is preliminary data.</text>
</comment>
<dbReference type="RefSeq" id="WP_036189228.1">
    <property type="nucleotide sequence ID" value="NZ_AVDA01000026.1"/>
</dbReference>
<gene>
    <name evidence="2" type="ORF">CD29_16955</name>
</gene>
<protein>
    <recommendedName>
        <fullName evidence="1">Polysaccharide pyruvyl transferase domain-containing protein</fullName>
    </recommendedName>
</protein>
<reference evidence="2 3" key="1">
    <citation type="submission" date="2014-02" db="EMBL/GenBank/DDBJ databases">
        <title>Draft genome sequence of Lysinibacillus manganicus DSM 26584T.</title>
        <authorList>
            <person name="Zhang F."/>
            <person name="Wang G."/>
            <person name="Zhang L."/>
        </authorList>
    </citation>
    <scope>NUCLEOTIDE SEQUENCE [LARGE SCALE GENOMIC DNA]</scope>
    <source>
        <strain evidence="2 3">DSM 26584</strain>
    </source>
</reference>
<dbReference type="InterPro" id="IPR007345">
    <property type="entry name" value="Polysacch_pyruvyl_Trfase"/>
</dbReference>
<sequence>MKNVAIITLNGYFNYGNRLQNYALQEVIKKLDYDVETILHHELHLSSNENKMTRIVKRIVRNINPTNFKKMISIKLTASKRKNANNNRIMAFKQFTEKYINETSYSITSDTSLDFLDSQYDFFVVGSDQIWNPFYHQHEKIVPAIEYLTFAPKEKRLSYAASFGINEIPENYIDRVKNGLSGMKSILVREQAGVEIVKKLTGKDAQLVLDPTMLLTKEKWLSIAEENKNKPKKKFLLTYFLGEMSPETVNFIEKISIENNLEIIQLENYKYTELYNASPSHFVDFINSASIFLTDSFHGVVFSILLETPFIVFKRHENGPSMYSRIETLLQTFKLENRQINYLIKKPTEWMYLDFSETREVLLEEREKSLSIFKNSFFY</sequence>
<evidence type="ECO:0000259" key="1">
    <source>
        <dbReference type="Pfam" id="PF04230"/>
    </source>
</evidence>
<organism evidence="2 3">
    <name type="scientific">Ureibacillus manganicus DSM 26584</name>
    <dbReference type="NCBI Taxonomy" id="1384049"/>
    <lineage>
        <taxon>Bacteria</taxon>
        <taxon>Bacillati</taxon>
        <taxon>Bacillota</taxon>
        <taxon>Bacilli</taxon>
        <taxon>Bacillales</taxon>
        <taxon>Caryophanaceae</taxon>
        <taxon>Ureibacillus</taxon>
    </lineage>
</organism>
<dbReference type="Pfam" id="PF04230">
    <property type="entry name" value="PS_pyruv_trans"/>
    <property type="match status" value="1"/>
</dbReference>
<proteinExistence type="predicted"/>
<keyword evidence="3" id="KW-1185">Reference proteome</keyword>
<dbReference type="eggNOG" id="COG2327">
    <property type="taxonomic scope" value="Bacteria"/>
</dbReference>
<dbReference type="EMBL" id="JPVN01000026">
    <property type="protein sequence ID" value="KGR76413.1"/>
    <property type="molecule type" value="Genomic_DNA"/>
</dbReference>
<feature type="domain" description="Polysaccharide pyruvyl transferase" evidence="1">
    <location>
        <begin position="14"/>
        <end position="315"/>
    </location>
</feature>
<evidence type="ECO:0000313" key="2">
    <source>
        <dbReference type="EMBL" id="KGR76413.1"/>
    </source>
</evidence>